<dbReference type="AlphaFoldDB" id="A0A6P7Z7I9"/>
<feature type="coiled-coil region" evidence="1">
    <location>
        <begin position="1217"/>
        <end position="1244"/>
    </location>
</feature>
<feature type="region of interest" description="Disordered" evidence="2">
    <location>
        <begin position="1088"/>
        <end position="1123"/>
    </location>
</feature>
<evidence type="ECO:0000256" key="1">
    <source>
        <dbReference type="SAM" id="Coils"/>
    </source>
</evidence>
<keyword evidence="3" id="KW-1185">Reference proteome</keyword>
<gene>
    <name evidence="4 5 6" type="primary">SFI1</name>
</gene>
<dbReference type="RefSeq" id="XP_030073448.1">
    <property type="nucleotide sequence ID" value="XM_030217588.1"/>
</dbReference>
<name>A0A6P7Z7I9_9AMPH</name>
<reference evidence="5" key="2">
    <citation type="submission" date="2025-04" db="UniProtKB">
        <authorList>
            <consortium name="RefSeq"/>
        </authorList>
    </citation>
    <scope>IDENTIFICATION</scope>
</reference>
<dbReference type="CTD" id="9814"/>
<evidence type="ECO:0000256" key="2">
    <source>
        <dbReference type="SAM" id="MobiDB-lite"/>
    </source>
</evidence>
<dbReference type="Proteomes" id="UP000515156">
    <property type="component" value="Chromosome 11"/>
</dbReference>
<feature type="region of interest" description="Disordered" evidence="2">
    <location>
        <begin position="67"/>
        <end position="88"/>
    </location>
</feature>
<accession>A0A6P7Z7I9</accession>
<dbReference type="KEGG" id="muo:115479593"/>
<dbReference type="RefSeq" id="XP_030073447.1">
    <property type="nucleotide sequence ID" value="XM_030217587.1"/>
</dbReference>
<protein>
    <submittedName>
        <fullName evidence="4 5">Protein SFI1 homolog isoform X1</fullName>
    </submittedName>
</protein>
<dbReference type="OrthoDB" id="195843at2759"/>
<dbReference type="PANTHER" id="PTHR22028">
    <property type="entry name" value="SFI1 SPINDLE BODY DOMAIN-CONTAINING PROTEIN-RELATED"/>
    <property type="match status" value="1"/>
</dbReference>
<dbReference type="GeneID" id="115479593"/>
<dbReference type="GO" id="GO:0019902">
    <property type="term" value="F:phosphatase binding"/>
    <property type="evidence" value="ECO:0007669"/>
    <property type="project" value="TreeGrafter"/>
</dbReference>
<evidence type="ECO:0000313" key="5">
    <source>
        <dbReference type="RefSeq" id="XP_030073448.1"/>
    </source>
</evidence>
<reference evidence="3" key="1">
    <citation type="submission" date="2024-06" db="UniProtKB">
        <authorList>
            <consortium name="RefSeq"/>
        </authorList>
    </citation>
    <scope>NUCLEOTIDE SEQUENCE [LARGE SCALE GENOMIC DNA]</scope>
</reference>
<evidence type="ECO:0000313" key="3">
    <source>
        <dbReference type="Proteomes" id="UP000515156"/>
    </source>
</evidence>
<dbReference type="InterPro" id="IPR052270">
    <property type="entry name" value="CACF_protein"/>
</dbReference>
<feature type="coiled-coil region" evidence="1">
    <location>
        <begin position="1158"/>
        <end position="1185"/>
    </location>
</feature>
<evidence type="ECO:0000313" key="6">
    <source>
        <dbReference type="RefSeq" id="XP_030073449.1"/>
    </source>
</evidence>
<sequence>MENKGAVIATKDLNSLCRRMPTVKIPPDYSKEELLDIKELPHCKHHPPCLLGKNNRLKLVRPGRVQKLQTSKTHSAGPRLTRHAGTSHQVQQHVTPCRGVAYTWNRGGRLKELRIRHLARKFLYLWVNKTFGRILPHKARYYYQRKLLLLTFSKWKEEWWILHKEWKLSIRADCHYRFFLYNLTFKAWRTYKSLKCQKKITYQAAACYVKKQLMRVMWRRWLVYIDVRRTKLRMQSQALRFREQSTLQSSWSVWMCLFQHRLAARQLDVLGLQHWAMSLQLRAWLQWNKQYLQRLNEQQKLVLAIQYEQHCNMRVTMQRWQQYVQHRRARQFQKKLAQHALDSSLIQRYFSCWYKALEHQRSLHAHMQHIRMLATKFVQRRAFIHWKRYMVMRAEELKLQKLADGYRRRHFLSLGFSALKKNVKAIQIQRMRRNLACRQHDVMLLKRFWFCWKNRLEQQEEEKQKTMTLLARMHFRAVLLHRSLRTWCLYVQWRRYRQAEYRKADNHYEKTTVPRKFLAWKRFCVEQQRRRKMAEKALNFCRVAAQRWLLCTWRQKMEEQRESHLAHERALIHYECRLLEGSWLIWREQMSRRLEQQDREALAQVYSCHQRLRNALCLWRENVWQIRNERAQEKSALHFHDFHCIRHTWVRWRKFIEDRHAKQKRVLLADMQYRHWLLSRVLAAWKQYQCSVRSILDCVAEKEKQQKEMILRGVLCTWRRNASVVARAAVKKAQAENHYKNVILSKVVLQWRQTVIVLVHCRQQKTAAVTEAKQHLASVHLRAAFLQWKDSTKKSKLEKTKMAAAAEHHRSILLRKYLTKWKAHHLQYLRKLLLQNQGDKLRMVRLWHSCFSWWKAQLIRKKHEEKQTEQALWHWSLSLQGKAFDMWTEYVLEQRRKKARLAHAFSTYRTELLRDGVTRILRYVTGMKHFRKQLTAEHQMKVACSLYHTVNHCAMLWKHKTFCKKEDKQLQSMQSQQRKRVTFQVPAGSSIMKMTGEKALEPSPVEHLDSGDSFLSELLAIRQVNLQPRRPKFLMESLERERLLNPAVGGQVEDLSIISALLQTSDQVPPSQPKPCLEVVRSSLQMLHGKASDTGTSISQKSWHRASDTDSQQKEKELQSKQTCSSSSSLLSCKDFPRKETCHSTVTLTEPQESKSDLQEELGLQKELQLELEQIRHQMQHYQDNKQSLKTWSKQVRVLHRWLETSARAFSLEDPAIQQVKEDLQQLELDIEQVTQVMREERLQVQSAINRVHEIRAALDL</sequence>
<organism evidence="3 5">
    <name type="scientific">Microcaecilia unicolor</name>
    <dbReference type="NCBI Taxonomy" id="1415580"/>
    <lineage>
        <taxon>Eukaryota</taxon>
        <taxon>Metazoa</taxon>
        <taxon>Chordata</taxon>
        <taxon>Craniata</taxon>
        <taxon>Vertebrata</taxon>
        <taxon>Euteleostomi</taxon>
        <taxon>Amphibia</taxon>
        <taxon>Gymnophiona</taxon>
        <taxon>Siphonopidae</taxon>
        <taxon>Microcaecilia</taxon>
    </lineage>
</organism>
<dbReference type="RefSeq" id="XP_030073449.1">
    <property type="nucleotide sequence ID" value="XM_030217589.1"/>
</dbReference>
<dbReference type="PANTHER" id="PTHR22028:SF4">
    <property type="entry name" value="PROTEIN SFI1 HOMOLOG"/>
    <property type="match status" value="1"/>
</dbReference>
<evidence type="ECO:0000313" key="4">
    <source>
        <dbReference type="RefSeq" id="XP_030073447.1"/>
    </source>
</evidence>
<feature type="compositionally biased region" description="Basic and acidic residues" evidence="2">
    <location>
        <begin position="1105"/>
        <end position="1119"/>
    </location>
</feature>
<keyword evidence="1" id="KW-0175">Coiled coil</keyword>
<proteinExistence type="predicted"/>